<dbReference type="EMBL" id="BDQI01000052">
    <property type="protein sequence ID" value="GAX58410.1"/>
    <property type="molecule type" value="Genomic_DNA"/>
</dbReference>
<sequence>MADLKNSLRGHAVQLSSVLPLYKWSSPEETERQAADRYWRRMIEITAELECPLTNSEFNDRPDRAAESEAVFLRSMEELLRSSAFMLDRIGKELSA</sequence>
<gene>
    <name evidence="2" type="ORF">SO3561_09983</name>
</gene>
<evidence type="ECO:0000313" key="3">
    <source>
        <dbReference type="Proteomes" id="UP000217446"/>
    </source>
</evidence>
<dbReference type="Pfam" id="PF01261">
    <property type="entry name" value="AP_endonuc_2"/>
    <property type="match status" value="1"/>
</dbReference>
<organism evidence="2 3">
    <name type="scientific">Streptomyces olivochromogenes</name>
    <dbReference type="NCBI Taxonomy" id="1963"/>
    <lineage>
        <taxon>Bacteria</taxon>
        <taxon>Bacillati</taxon>
        <taxon>Actinomycetota</taxon>
        <taxon>Actinomycetes</taxon>
        <taxon>Kitasatosporales</taxon>
        <taxon>Streptomycetaceae</taxon>
        <taxon>Streptomyces</taxon>
    </lineage>
</organism>
<proteinExistence type="predicted"/>
<feature type="domain" description="Xylose isomerase-like TIM barrel" evidence="1">
    <location>
        <begin position="2"/>
        <end position="81"/>
    </location>
</feature>
<evidence type="ECO:0000259" key="1">
    <source>
        <dbReference type="Pfam" id="PF01261"/>
    </source>
</evidence>
<dbReference type="InterPro" id="IPR036237">
    <property type="entry name" value="Xyl_isomerase-like_sf"/>
</dbReference>
<dbReference type="SUPFAM" id="SSF51658">
    <property type="entry name" value="Xylose isomerase-like"/>
    <property type="match status" value="1"/>
</dbReference>
<accession>A0A250VWS1</accession>
<evidence type="ECO:0000313" key="2">
    <source>
        <dbReference type="EMBL" id="GAX58410.1"/>
    </source>
</evidence>
<comment type="caution">
    <text evidence="2">The sequence shown here is derived from an EMBL/GenBank/DDBJ whole genome shotgun (WGS) entry which is preliminary data.</text>
</comment>
<reference evidence="3" key="1">
    <citation type="submission" date="2017-05" db="EMBL/GenBank/DDBJ databases">
        <title>Streptomyces olivochromogenes NBRC 3561 whole genome shotgun sequence.</title>
        <authorList>
            <person name="Dohra H."/>
            <person name="Kodani S."/>
        </authorList>
    </citation>
    <scope>NUCLEOTIDE SEQUENCE [LARGE SCALE GENOMIC DNA]</scope>
    <source>
        <strain evidence="3">NBRC 3561</strain>
    </source>
</reference>
<dbReference type="Gene3D" id="3.20.20.150">
    <property type="entry name" value="Divalent-metal-dependent TIM barrel enzymes"/>
    <property type="match status" value="1"/>
</dbReference>
<name>A0A250VWS1_STROL</name>
<keyword evidence="3" id="KW-1185">Reference proteome</keyword>
<dbReference type="AlphaFoldDB" id="A0A250VWS1"/>
<dbReference type="Proteomes" id="UP000217446">
    <property type="component" value="Unassembled WGS sequence"/>
</dbReference>
<dbReference type="InterPro" id="IPR013022">
    <property type="entry name" value="Xyl_isomerase-like_TIM-brl"/>
</dbReference>
<protein>
    <submittedName>
        <fullName evidence="2">Protein iolH</fullName>
    </submittedName>
</protein>